<keyword evidence="2" id="KW-1185">Reference proteome</keyword>
<dbReference type="VEuPathDB" id="VectorBase:AFAF004010"/>
<proteinExistence type="predicted"/>
<dbReference type="EMBL" id="AXCN02000628">
    <property type="status" value="NOT_ANNOTATED_CDS"/>
    <property type="molecule type" value="Genomic_DNA"/>
</dbReference>
<dbReference type="Proteomes" id="UP000075886">
    <property type="component" value="Unassembled WGS sequence"/>
</dbReference>
<protein>
    <submittedName>
        <fullName evidence="1">Uncharacterized protein</fullName>
    </submittedName>
</protein>
<sequence>MVNTMESSYATMSNISQHTENFPLPELTPEQQKLLIELRRKKQEILLEIQLAKRKEGTRFLLSLHCIPSGQLPSASGQCRRLASRLPAARAALSSTFSQPKVDHTRAISCRSGPTPRYARTFGMFGMVSGVGKASAQLQRKTREPLPRVVAALIRSVKQEASVNGGRCSCEDGVKCGGHLPWVRRLLVKFYFPSPRQEENTWHQQL</sequence>
<name>A0A182Q6H5_9DIPT</name>
<accession>A0A182Q6H5</accession>
<dbReference type="AlphaFoldDB" id="A0A182Q6H5"/>
<reference evidence="2" key="1">
    <citation type="submission" date="2014-01" db="EMBL/GenBank/DDBJ databases">
        <title>The Genome Sequence of Anopheles farauti FAR1 (V2).</title>
        <authorList>
            <consortium name="The Broad Institute Genomics Platform"/>
            <person name="Neafsey D.E."/>
            <person name="Besansky N."/>
            <person name="Howell P."/>
            <person name="Walton C."/>
            <person name="Young S.K."/>
            <person name="Zeng Q."/>
            <person name="Gargeya S."/>
            <person name="Fitzgerald M."/>
            <person name="Haas B."/>
            <person name="Abouelleil A."/>
            <person name="Allen A.W."/>
            <person name="Alvarado L."/>
            <person name="Arachchi H.M."/>
            <person name="Berlin A.M."/>
            <person name="Chapman S.B."/>
            <person name="Gainer-Dewar J."/>
            <person name="Goldberg J."/>
            <person name="Griggs A."/>
            <person name="Gujja S."/>
            <person name="Hansen M."/>
            <person name="Howarth C."/>
            <person name="Imamovic A."/>
            <person name="Ireland A."/>
            <person name="Larimer J."/>
            <person name="McCowan C."/>
            <person name="Murphy C."/>
            <person name="Pearson M."/>
            <person name="Poon T.W."/>
            <person name="Priest M."/>
            <person name="Roberts A."/>
            <person name="Saif S."/>
            <person name="Shea T."/>
            <person name="Sisk P."/>
            <person name="Sykes S."/>
            <person name="Wortman J."/>
            <person name="Nusbaum C."/>
            <person name="Birren B."/>
        </authorList>
    </citation>
    <scope>NUCLEOTIDE SEQUENCE [LARGE SCALE GENOMIC DNA]</scope>
    <source>
        <strain evidence="2">FAR1</strain>
    </source>
</reference>
<organism evidence="1 2">
    <name type="scientific">Anopheles farauti</name>
    <dbReference type="NCBI Taxonomy" id="69004"/>
    <lineage>
        <taxon>Eukaryota</taxon>
        <taxon>Metazoa</taxon>
        <taxon>Ecdysozoa</taxon>
        <taxon>Arthropoda</taxon>
        <taxon>Hexapoda</taxon>
        <taxon>Insecta</taxon>
        <taxon>Pterygota</taxon>
        <taxon>Neoptera</taxon>
        <taxon>Endopterygota</taxon>
        <taxon>Diptera</taxon>
        <taxon>Nematocera</taxon>
        <taxon>Culicoidea</taxon>
        <taxon>Culicidae</taxon>
        <taxon>Anophelinae</taxon>
        <taxon>Anopheles</taxon>
    </lineage>
</organism>
<evidence type="ECO:0000313" key="1">
    <source>
        <dbReference type="EnsemblMetazoa" id="AFAF004010-PA"/>
    </source>
</evidence>
<evidence type="ECO:0000313" key="2">
    <source>
        <dbReference type="Proteomes" id="UP000075886"/>
    </source>
</evidence>
<dbReference type="EnsemblMetazoa" id="AFAF004010-RA">
    <property type="protein sequence ID" value="AFAF004010-PA"/>
    <property type="gene ID" value="AFAF004010"/>
</dbReference>
<reference evidence="1" key="2">
    <citation type="submission" date="2020-05" db="UniProtKB">
        <authorList>
            <consortium name="EnsemblMetazoa"/>
        </authorList>
    </citation>
    <scope>IDENTIFICATION</scope>
    <source>
        <strain evidence="1">FAR1</strain>
    </source>
</reference>